<evidence type="ECO:0000256" key="19">
    <source>
        <dbReference type="ARBA" id="ARBA00031825"/>
    </source>
</evidence>
<keyword evidence="9" id="KW-0444">Lipid biosynthesis</keyword>
<evidence type="ECO:0000256" key="9">
    <source>
        <dbReference type="ARBA" id="ARBA00022516"/>
    </source>
</evidence>
<keyword evidence="11 24" id="KW-0812">Transmembrane</keyword>
<comment type="catalytic activity">
    <reaction evidence="1">
        <text>a 1,2-diacyl-sn-glycero-3-phosphate + CTP + H(+) = a CDP-1,2-diacyl-sn-glycerol + diphosphate</text>
        <dbReference type="Rhea" id="RHEA:16229"/>
        <dbReference type="ChEBI" id="CHEBI:15378"/>
        <dbReference type="ChEBI" id="CHEBI:33019"/>
        <dbReference type="ChEBI" id="CHEBI:37563"/>
        <dbReference type="ChEBI" id="CHEBI:58332"/>
        <dbReference type="ChEBI" id="CHEBI:58608"/>
        <dbReference type="EC" id="2.7.7.41"/>
    </reaction>
</comment>
<evidence type="ECO:0000256" key="17">
    <source>
        <dbReference type="ARBA" id="ARBA00023264"/>
    </source>
</evidence>
<evidence type="ECO:0000256" key="11">
    <source>
        <dbReference type="ARBA" id="ARBA00022692"/>
    </source>
</evidence>
<feature type="transmembrane region" description="Helical" evidence="24">
    <location>
        <begin position="166"/>
        <end position="185"/>
    </location>
</feature>
<evidence type="ECO:0000256" key="23">
    <source>
        <dbReference type="ARBA" id="ARBA00033406"/>
    </source>
</evidence>
<sequence>MLRQRVITGILAVAVVIAIVVWGPVPWRVFAFAGSLLAVREWCTITGVRWRSAPGVWALATVTVALWRPEWLGPPWLPFWVMGTLAFPVLLRNRTAAGQMSMLWTGALYIGFGGSSLAALRDLGIGWLVLPLVAVWATDTTAYFAGSSLQGPKLWPDISPKKTISGAVAGLAGGAAAAAIVGAVAFPAVPWWTFLWIGAVVSAAGQVGDLVESACKRAAGVKDSGHLLPGHGGVLDRVDSLLLAAPVALCVLTHVMH</sequence>
<evidence type="ECO:0000256" key="6">
    <source>
        <dbReference type="ARBA" id="ARBA00012487"/>
    </source>
</evidence>
<feature type="transmembrane region" description="Helical" evidence="24">
    <location>
        <begin position="103"/>
        <end position="120"/>
    </location>
</feature>
<evidence type="ECO:0000256" key="24">
    <source>
        <dbReference type="SAM" id="Phobius"/>
    </source>
</evidence>
<evidence type="ECO:0000256" key="8">
    <source>
        <dbReference type="ARBA" id="ARBA00022475"/>
    </source>
</evidence>
<protein>
    <recommendedName>
        <fullName evidence="7">Phosphatidate cytidylyltransferase</fullName>
        <ecNumber evidence="6">2.7.7.41</ecNumber>
    </recommendedName>
    <alternativeName>
        <fullName evidence="20">CDP-DAG synthase</fullName>
    </alternativeName>
    <alternativeName>
        <fullName evidence="22">CDP-DG synthase</fullName>
    </alternativeName>
    <alternativeName>
        <fullName evidence="18">CDP-diacylglycerol synthase</fullName>
    </alternativeName>
    <alternativeName>
        <fullName evidence="21">CDP-diglyceride pyrophosphorylase</fullName>
    </alternativeName>
    <alternativeName>
        <fullName evidence="23">CDP-diglyceride synthase</fullName>
    </alternativeName>
    <alternativeName>
        <fullName evidence="19">CTP:phosphatidate cytidylyltransferase</fullName>
    </alternativeName>
</protein>
<evidence type="ECO:0000256" key="21">
    <source>
        <dbReference type="ARBA" id="ARBA00032396"/>
    </source>
</evidence>
<evidence type="ECO:0000256" key="15">
    <source>
        <dbReference type="ARBA" id="ARBA00023136"/>
    </source>
</evidence>
<dbReference type="EMBL" id="FPBV01000007">
    <property type="protein sequence ID" value="SFU75585.1"/>
    <property type="molecule type" value="Genomic_DNA"/>
</dbReference>
<organism evidence="25 26">
    <name type="scientific">Alicyclobacillus macrosporangiidus</name>
    <dbReference type="NCBI Taxonomy" id="392015"/>
    <lineage>
        <taxon>Bacteria</taxon>
        <taxon>Bacillati</taxon>
        <taxon>Bacillota</taxon>
        <taxon>Bacilli</taxon>
        <taxon>Bacillales</taxon>
        <taxon>Alicyclobacillaceae</taxon>
        <taxon>Alicyclobacillus</taxon>
    </lineage>
</organism>
<evidence type="ECO:0000256" key="4">
    <source>
        <dbReference type="ARBA" id="ARBA00005189"/>
    </source>
</evidence>
<evidence type="ECO:0000256" key="3">
    <source>
        <dbReference type="ARBA" id="ARBA00005119"/>
    </source>
</evidence>
<dbReference type="PANTHER" id="PTHR46382:SF1">
    <property type="entry name" value="PHOSPHATIDATE CYTIDYLYLTRANSFERASE"/>
    <property type="match status" value="1"/>
</dbReference>
<evidence type="ECO:0000256" key="1">
    <source>
        <dbReference type="ARBA" id="ARBA00001698"/>
    </source>
</evidence>
<keyword evidence="14" id="KW-0443">Lipid metabolism</keyword>
<dbReference type="GO" id="GO:0004605">
    <property type="term" value="F:phosphatidate cytidylyltransferase activity"/>
    <property type="evidence" value="ECO:0007669"/>
    <property type="project" value="UniProtKB-EC"/>
</dbReference>
<dbReference type="Pfam" id="PF01148">
    <property type="entry name" value="CTP_transf_1"/>
    <property type="match status" value="1"/>
</dbReference>
<evidence type="ECO:0000256" key="22">
    <source>
        <dbReference type="ARBA" id="ARBA00032743"/>
    </source>
</evidence>
<proteinExistence type="inferred from homology"/>
<dbReference type="OrthoDB" id="9799199at2"/>
<keyword evidence="26" id="KW-1185">Reference proteome</keyword>
<name>A0A1I7IRJ7_9BACL</name>
<evidence type="ECO:0000256" key="18">
    <source>
        <dbReference type="ARBA" id="ARBA00029893"/>
    </source>
</evidence>
<feature type="transmembrane region" description="Helical" evidence="24">
    <location>
        <begin position="126"/>
        <end position="145"/>
    </location>
</feature>
<dbReference type="AlphaFoldDB" id="A0A1I7IRJ7"/>
<comment type="pathway">
    <text evidence="3">Phospholipid metabolism; CDP-diacylglycerol biosynthesis; CDP-diacylglycerol from sn-glycerol 3-phosphate: step 3/3.</text>
</comment>
<evidence type="ECO:0000256" key="7">
    <source>
        <dbReference type="ARBA" id="ARBA00019373"/>
    </source>
</evidence>
<dbReference type="RefSeq" id="WP_074951368.1">
    <property type="nucleotide sequence ID" value="NZ_FPBV01000007.1"/>
</dbReference>
<comment type="similarity">
    <text evidence="5">Belongs to the CDS family.</text>
</comment>
<dbReference type="Proteomes" id="UP000183508">
    <property type="component" value="Unassembled WGS sequence"/>
</dbReference>
<keyword evidence="17" id="KW-1208">Phospholipid metabolism</keyword>
<reference evidence="26" key="1">
    <citation type="submission" date="2016-10" db="EMBL/GenBank/DDBJ databases">
        <authorList>
            <person name="Varghese N."/>
        </authorList>
    </citation>
    <scope>NUCLEOTIDE SEQUENCE [LARGE SCALE GENOMIC DNA]</scope>
    <source>
        <strain evidence="26">DSM 17980</strain>
    </source>
</reference>
<dbReference type="PANTHER" id="PTHR46382">
    <property type="entry name" value="PHOSPHATIDATE CYTIDYLYLTRANSFERASE"/>
    <property type="match status" value="1"/>
</dbReference>
<dbReference type="GO" id="GO:0016024">
    <property type="term" value="P:CDP-diacylglycerol biosynthetic process"/>
    <property type="evidence" value="ECO:0007669"/>
    <property type="project" value="TreeGrafter"/>
</dbReference>
<gene>
    <name evidence="25" type="ORF">SAMN05421543_10766</name>
</gene>
<keyword evidence="16" id="KW-0594">Phospholipid biosynthesis</keyword>
<feature type="transmembrane region" description="Helical" evidence="24">
    <location>
        <begin position="73"/>
        <end position="91"/>
    </location>
</feature>
<evidence type="ECO:0000256" key="2">
    <source>
        <dbReference type="ARBA" id="ARBA00004651"/>
    </source>
</evidence>
<evidence type="ECO:0000256" key="10">
    <source>
        <dbReference type="ARBA" id="ARBA00022679"/>
    </source>
</evidence>
<evidence type="ECO:0000313" key="26">
    <source>
        <dbReference type="Proteomes" id="UP000183508"/>
    </source>
</evidence>
<evidence type="ECO:0000256" key="13">
    <source>
        <dbReference type="ARBA" id="ARBA00022989"/>
    </source>
</evidence>
<evidence type="ECO:0000256" key="16">
    <source>
        <dbReference type="ARBA" id="ARBA00023209"/>
    </source>
</evidence>
<keyword evidence="13 24" id="KW-1133">Transmembrane helix</keyword>
<comment type="subcellular location">
    <subcellularLocation>
        <location evidence="2">Cell membrane</location>
        <topology evidence="2">Multi-pass membrane protein</topology>
    </subcellularLocation>
</comment>
<dbReference type="GO" id="GO:0005886">
    <property type="term" value="C:plasma membrane"/>
    <property type="evidence" value="ECO:0007669"/>
    <property type="project" value="UniProtKB-SubCell"/>
</dbReference>
<comment type="pathway">
    <text evidence="4">Lipid metabolism.</text>
</comment>
<dbReference type="eggNOG" id="COG4589">
    <property type="taxonomic scope" value="Bacteria"/>
</dbReference>
<dbReference type="STRING" id="392015.SAMN05421543_10766"/>
<keyword evidence="10 25" id="KW-0808">Transferase</keyword>
<evidence type="ECO:0000256" key="14">
    <source>
        <dbReference type="ARBA" id="ARBA00023098"/>
    </source>
</evidence>
<evidence type="ECO:0000313" key="25">
    <source>
        <dbReference type="EMBL" id="SFU75585.1"/>
    </source>
</evidence>
<keyword evidence="15 24" id="KW-0472">Membrane</keyword>
<feature type="transmembrane region" description="Helical" evidence="24">
    <location>
        <begin position="6"/>
        <end position="27"/>
    </location>
</feature>
<keyword evidence="12 25" id="KW-0548">Nucleotidyltransferase</keyword>
<accession>A0A1I7IRJ7</accession>
<keyword evidence="8" id="KW-1003">Cell membrane</keyword>
<evidence type="ECO:0000256" key="20">
    <source>
        <dbReference type="ARBA" id="ARBA00032253"/>
    </source>
</evidence>
<evidence type="ECO:0000256" key="12">
    <source>
        <dbReference type="ARBA" id="ARBA00022695"/>
    </source>
</evidence>
<evidence type="ECO:0000256" key="5">
    <source>
        <dbReference type="ARBA" id="ARBA00010185"/>
    </source>
</evidence>
<dbReference type="EC" id="2.7.7.41" evidence="6"/>